<dbReference type="Gene3D" id="3.50.50.60">
    <property type="entry name" value="FAD/NAD(P)-binding domain"/>
    <property type="match status" value="2"/>
</dbReference>
<dbReference type="NCBIfam" id="NF009472">
    <property type="entry name" value="PRK12834.1"/>
    <property type="match status" value="1"/>
</dbReference>
<evidence type="ECO:0000313" key="5">
    <source>
        <dbReference type="EMBL" id="QGS35675.1"/>
    </source>
</evidence>
<dbReference type="GO" id="GO:0033765">
    <property type="term" value="F:steroid dehydrogenase activity, acting on the CH-CH group of donors"/>
    <property type="evidence" value="ECO:0007669"/>
    <property type="project" value="UniProtKB-ARBA"/>
</dbReference>
<dbReference type="AlphaFoldDB" id="A0A6B8U222"/>
<dbReference type="Pfam" id="PF00890">
    <property type="entry name" value="FAD_binding_2"/>
    <property type="match status" value="1"/>
</dbReference>
<feature type="region of interest" description="Disordered" evidence="3">
    <location>
        <begin position="426"/>
        <end position="509"/>
    </location>
</feature>
<reference evidence="5 6" key="1">
    <citation type="submission" date="2019-11" db="EMBL/GenBank/DDBJ databases">
        <title>FDA dAtabase for Regulatory Grade micrObial Sequences (FDA-ARGOS): Supporting development and validation of Infectious Disease Dx tests.</title>
        <authorList>
            <person name="Kerrigan L."/>
            <person name="Long C."/>
            <person name="Tallon L."/>
            <person name="Sadzewicz L."/>
            <person name="Vavikolanu K."/>
            <person name="Mehta A."/>
            <person name="Aluvathingal J."/>
            <person name="Nadendla S."/>
            <person name="Yan Y."/>
            <person name="Sichtig H."/>
        </authorList>
    </citation>
    <scope>NUCLEOTIDE SEQUENCE [LARGE SCALE GENOMIC DNA]</scope>
    <source>
        <strain evidence="5 6">FDAARGOS_674</strain>
    </source>
</reference>
<dbReference type="Gene3D" id="3.90.700.10">
    <property type="entry name" value="Succinate dehydrogenase/fumarate reductase flavoprotein, catalytic domain"/>
    <property type="match status" value="2"/>
</dbReference>
<evidence type="ECO:0000259" key="4">
    <source>
        <dbReference type="Pfam" id="PF00890"/>
    </source>
</evidence>
<evidence type="ECO:0000256" key="3">
    <source>
        <dbReference type="SAM" id="MobiDB-lite"/>
    </source>
</evidence>
<evidence type="ECO:0000256" key="1">
    <source>
        <dbReference type="ARBA" id="ARBA00022630"/>
    </source>
</evidence>
<proteinExistence type="predicted"/>
<gene>
    <name evidence="5" type="ORF">FOB82_12675</name>
</gene>
<accession>A0A6B8U222</accession>
<dbReference type="RefSeq" id="WP_155870820.1">
    <property type="nucleotide sequence ID" value="NZ_CP046322.1"/>
</dbReference>
<feature type="domain" description="FAD-dependent oxidoreductase 2 FAD-binding" evidence="4">
    <location>
        <begin position="14"/>
        <end position="628"/>
    </location>
</feature>
<name>A0A6B8U222_9CORY</name>
<dbReference type="SUPFAM" id="SSF51905">
    <property type="entry name" value="FAD/NAD(P)-binding domain"/>
    <property type="match status" value="1"/>
</dbReference>
<keyword evidence="2" id="KW-0560">Oxidoreductase</keyword>
<dbReference type="InterPro" id="IPR027477">
    <property type="entry name" value="Succ_DH/fumarate_Rdtase_cat_sf"/>
</dbReference>
<dbReference type="PANTHER" id="PTHR43260">
    <property type="entry name" value="3-KETOSTEROID-DELTA-1-DEHYDROGENASE"/>
    <property type="match status" value="1"/>
</dbReference>
<dbReference type="InterPro" id="IPR036188">
    <property type="entry name" value="FAD/NAD-bd_sf"/>
</dbReference>
<keyword evidence="1" id="KW-0285">Flavoprotein</keyword>
<feature type="compositionally biased region" description="Acidic residues" evidence="3">
    <location>
        <begin position="478"/>
        <end position="490"/>
    </location>
</feature>
<feature type="compositionally biased region" description="Basic and acidic residues" evidence="3">
    <location>
        <begin position="491"/>
        <end position="502"/>
    </location>
</feature>
<dbReference type="InterPro" id="IPR014614">
    <property type="entry name" value="KsdD_DH"/>
</dbReference>
<dbReference type="PANTHER" id="PTHR43260:SF1">
    <property type="entry name" value="KSDD-LIKE STEROID DEHYDROGENASE RV0785"/>
    <property type="match status" value="1"/>
</dbReference>
<evidence type="ECO:0000256" key="2">
    <source>
        <dbReference type="ARBA" id="ARBA00023002"/>
    </source>
</evidence>
<dbReference type="KEGG" id="cxe:FOB82_12675"/>
<feature type="compositionally biased region" description="Low complexity" evidence="3">
    <location>
        <begin position="434"/>
        <end position="462"/>
    </location>
</feature>
<evidence type="ECO:0000313" key="6">
    <source>
        <dbReference type="Proteomes" id="UP000426857"/>
    </source>
</evidence>
<dbReference type="Proteomes" id="UP000426857">
    <property type="component" value="Chromosome"/>
</dbReference>
<dbReference type="EMBL" id="CP046322">
    <property type="protein sequence ID" value="QGS35675.1"/>
    <property type="molecule type" value="Genomic_DNA"/>
</dbReference>
<dbReference type="InterPro" id="IPR003953">
    <property type="entry name" value="FAD-dep_OxRdtase_2_FAD-bd"/>
</dbReference>
<protein>
    <submittedName>
        <fullName evidence="5">FAD-binding dehydrogenase</fullName>
    </submittedName>
</protein>
<sequence>METNAQHGKQQPLIVVGAGLAGLVAAYEAQRAGRKVIIVDQENEANIGGQAFWSLGGIFLIDSPEQRRLKVKDSRELARSDWFGSAAFDRAEDHWPGKWAEAYLDFAAGEKREYLRNLGVKFVPVVGWAERGDGSADGHGNSVPRFHLTWGTGPEIVRVFAEPLKAAANEGRVEFHHRHRVDEIIMEDGKAVGVRGRILVPCDDLERGVASPREEAGETFEIRGGAVLISTGGVGGNLDAVRRCWPEDRLGAMPDDMVVGVPAHVDGRGIDIAGEAGAHLINRDRMWHYTEGMANWDPIWPGHGIRIIPGPSSLWFDAEGNRLPAPLIPGADTVATMKHILATGHGYSWFVLNGSIVAKEFLFSGSEQNPDLTDKQVKKLVGKVTAGIPDPVRKFMDYGEDWVIAETLEELVAGMNRVAGVPEGLIGDQGSSLDDAPSSASSAPAADSAAEADAAANSAADADSNEDAETGVPGTGDDYVDDAAADEQPEHDEAHDSGEHVDPSSSPVPVLDAEHIRRQIEARDRQTTNPFSKDYQVNYVNVARKFLGDKLIRTVPPKPILDPGEGPLIAVRLRMLTRKTLGGIETDLDGRVMRHDGSPIEGLFAAGEASGFGGGGMHGNNALEGTFLGGCIFSGMRAGRGMAGVAERLD</sequence>
<organism evidence="5 6">
    <name type="scientific">Corynebacterium xerosis</name>
    <dbReference type="NCBI Taxonomy" id="1725"/>
    <lineage>
        <taxon>Bacteria</taxon>
        <taxon>Bacillati</taxon>
        <taxon>Actinomycetota</taxon>
        <taxon>Actinomycetes</taxon>
        <taxon>Mycobacteriales</taxon>
        <taxon>Corynebacteriaceae</taxon>
        <taxon>Corynebacterium</taxon>
    </lineage>
</organism>